<organism evidence="2 3">
    <name type="scientific">Micromonospora carbonacea</name>
    <dbReference type="NCBI Taxonomy" id="47853"/>
    <lineage>
        <taxon>Bacteria</taxon>
        <taxon>Bacillati</taxon>
        <taxon>Actinomycetota</taxon>
        <taxon>Actinomycetes</taxon>
        <taxon>Micromonosporales</taxon>
        <taxon>Micromonosporaceae</taxon>
        <taxon>Micromonospora</taxon>
    </lineage>
</organism>
<keyword evidence="3" id="KW-1185">Reference proteome</keyword>
<accession>A0A1C4X0L0</accession>
<keyword evidence="1" id="KW-1133">Transmembrane helix</keyword>
<dbReference type="AlphaFoldDB" id="A0A1C4X0L0"/>
<keyword evidence="1" id="KW-0812">Transmembrane</keyword>
<dbReference type="Proteomes" id="UP000183585">
    <property type="component" value="Unassembled WGS sequence"/>
</dbReference>
<evidence type="ECO:0000313" key="2">
    <source>
        <dbReference type="EMBL" id="SCF01934.1"/>
    </source>
</evidence>
<dbReference type="EMBL" id="FMCT01000004">
    <property type="protein sequence ID" value="SCF01934.1"/>
    <property type="molecule type" value="Genomic_DNA"/>
</dbReference>
<proteinExistence type="predicted"/>
<sequence>MYLLAPAPPPPAPDYAMSPTAVAITLLIALVIDYMSLGPNALRDRAAFMLAVPAIREGFNDSPLDQWTVETLRDFIQSLLDQTGDARIAGASINLVIGALVGILWIYAIGCMLPTKLSKRLGRFATIQFRASGLYRLNLPLWAVAVLLGMMSDLPGGFIGDTTRALLDVTTAIVAPFPAFLFGDA</sequence>
<protein>
    <submittedName>
        <fullName evidence="2">Uncharacterized protein</fullName>
    </submittedName>
</protein>
<keyword evidence="1" id="KW-0472">Membrane</keyword>
<feature type="transmembrane region" description="Helical" evidence="1">
    <location>
        <begin position="88"/>
        <end position="113"/>
    </location>
</feature>
<evidence type="ECO:0000313" key="3">
    <source>
        <dbReference type="Proteomes" id="UP000183585"/>
    </source>
</evidence>
<feature type="transmembrane region" description="Helical" evidence="1">
    <location>
        <begin position="12"/>
        <end position="32"/>
    </location>
</feature>
<reference evidence="3" key="1">
    <citation type="submission" date="2016-06" db="EMBL/GenBank/DDBJ databases">
        <authorList>
            <person name="Varghese N."/>
            <person name="Submissions Spin"/>
        </authorList>
    </citation>
    <scope>NUCLEOTIDE SEQUENCE [LARGE SCALE GENOMIC DNA]</scope>
    <source>
        <strain evidence="3">DSM 43168</strain>
    </source>
</reference>
<evidence type="ECO:0000256" key="1">
    <source>
        <dbReference type="SAM" id="Phobius"/>
    </source>
</evidence>
<gene>
    <name evidence="2" type="ORF">GA0070563_104146</name>
</gene>
<name>A0A1C4X0L0_9ACTN</name>